<dbReference type="Pfam" id="PF13456">
    <property type="entry name" value="RVT_3"/>
    <property type="match status" value="1"/>
</dbReference>
<dbReference type="InterPro" id="IPR012337">
    <property type="entry name" value="RNaseH-like_sf"/>
</dbReference>
<dbReference type="EMBL" id="MN738934">
    <property type="protein sequence ID" value="QHT32303.1"/>
    <property type="molecule type" value="Genomic_DNA"/>
</dbReference>
<dbReference type="InterPro" id="IPR002156">
    <property type="entry name" value="RNaseH_domain"/>
</dbReference>
<dbReference type="SUPFAM" id="SSF53098">
    <property type="entry name" value="Ribonuclease H-like"/>
    <property type="match status" value="1"/>
</dbReference>
<dbReference type="GO" id="GO:0004523">
    <property type="term" value="F:RNA-DNA hybrid ribonuclease activity"/>
    <property type="evidence" value="ECO:0007669"/>
    <property type="project" value="InterPro"/>
</dbReference>
<dbReference type="PANTHER" id="PTHR46387">
    <property type="entry name" value="POLYNUCLEOTIDYL TRANSFERASE, RIBONUCLEASE H-LIKE SUPERFAMILY PROTEIN"/>
    <property type="match status" value="1"/>
</dbReference>
<feature type="domain" description="RNase H type-1" evidence="1">
    <location>
        <begin position="3"/>
        <end position="75"/>
    </location>
</feature>
<dbReference type="AlphaFoldDB" id="A0A6C0EUU7"/>
<reference evidence="2" key="1">
    <citation type="journal article" date="2020" name="Nature">
        <title>Giant virus diversity and host interactions through global metagenomics.</title>
        <authorList>
            <person name="Schulz F."/>
            <person name="Roux S."/>
            <person name="Paez-Espino D."/>
            <person name="Jungbluth S."/>
            <person name="Walsh D.A."/>
            <person name="Denef V.J."/>
            <person name="McMahon K.D."/>
            <person name="Konstantinidis K.T."/>
            <person name="Eloe-Fadrosh E.A."/>
            <person name="Kyrpides N.C."/>
            <person name="Woyke T."/>
        </authorList>
    </citation>
    <scope>NUCLEOTIDE SEQUENCE</scope>
    <source>
        <strain evidence="2">GVMAG-M-3300009159-65</strain>
    </source>
</reference>
<sequence>MSLTQAVAMEIKEFVVKGDSLLIINQMKGIYKVKSNKLLTYYNEAKTLEEKIENITFIHVKRDENKRADELANLAVNFI</sequence>
<accession>A0A6C0EUU7</accession>
<proteinExistence type="predicted"/>
<organism evidence="2">
    <name type="scientific">viral metagenome</name>
    <dbReference type="NCBI Taxonomy" id="1070528"/>
    <lineage>
        <taxon>unclassified sequences</taxon>
        <taxon>metagenomes</taxon>
        <taxon>organismal metagenomes</taxon>
    </lineage>
</organism>
<dbReference type="GO" id="GO:0003676">
    <property type="term" value="F:nucleic acid binding"/>
    <property type="evidence" value="ECO:0007669"/>
    <property type="project" value="InterPro"/>
</dbReference>
<evidence type="ECO:0000313" key="2">
    <source>
        <dbReference type="EMBL" id="QHT32303.1"/>
    </source>
</evidence>
<name>A0A6C0EUU7_9ZZZZ</name>
<dbReference type="InterPro" id="IPR036397">
    <property type="entry name" value="RNaseH_sf"/>
</dbReference>
<protein>
    <recommendedName>
        <fullName evidence="1">RNase H type-1 domain-containing protein</fullName>
    </recommendedName>
</protein>
<evidence type="ECO:0000259" key="1">
    <source>
        <dbReference type="Pfam" id="PF13456"/>
    </source>
</evidence>
<dbReference type="PANTHER" id="PTHR46387:SF47">
    <property type="entry name" value="OS08G0481175 PROTEIN"/>
    <property type="match status" value="1"/>
</dbReference>
<dbReference type="Gene3D" id="3.30.420.10">
    <property type="entry name" value="Ribonuclease H-like superfamily/Ribonuclease H"/>
    <property type="match status" value="1"/>
</dbReference>